<gene>
    <name evidence="1" type="ORF">EHT25_08325</name>
</gene>
<dbReference type="AlphaFoldDB" id="A0A3P1C3Z6"/>
<accession>A0A3P1C3Z6</accession>
<dbReference type="EMBL" id="RQJO01000007">
    <property type="protein sequence ID" value="RRB07766.1"/>
    <property type="molecule type" value="Genomic_DNA"/>
</dbReference>
<organism evidence="1 2">
    <name type="scientific">Larkinella rosea</name>
    <dbReference type="NCBI Taxonomy" id="2025312"/>
    <lineage>
        <taxon>Bacteria</taxon>
        <taxon>Pseudomonadati</taxon>
        <taxon>Bacteroidota</taxon>
        <taxon>Cytophagia</taxon>
        <taxon>Cytophagales</taxon>
        <taxon>Spirosomataceae</taxon>
        <taxon>Larkinella</taxon>
    </lineage>
</organism>
<evidence type="ECO:0000313" key="2">
    <source>
        <dbReference type="Proteomes" id="UP000271925"/>
    </source>
</evidence>
<dbReference type="OrthoDB" id="1450612at2"/>
<protein>
    <submittedName>
        <fullName evidence="1">Uncharacterized protein</fullName>
    </submittedName>
</protein>
<keyword evidence="2" id="KW-1185">Reference proteome</keyword>
<dbReference type="Proteomes" id="UP000271925">
    <property type="component" value="Unassembled WGS sequence"/>
</dbReference>
<sequence>MITKDTIRKVSKLLKLSSTGDEQDWAIEYADETRIADFLKTLQTYTLSSAEKIAIVSLILASYDEYLATNIDHSNEIWNQIKPILDSDKLQYQNLLIYWAVFDEKNEGNLFNITPLVRDYLIA</sequence>
<proteinExistence type="predicted"/>
<evidence type="ECO:0000313" key="1">
    <source>
        <dbReference type="EMBL" id="RRB07766.1"/>
    </source>
</evidence>
<reference evidence="1 2" key="1">
    <citation type="submission" date="2018-11" db="EMBL/GenBank/DDBJ databases">
        <authorList>
            <person name="Zhou Z."/>
            <person name="Wang G."/>
        </authorList>
    </citation>
    <scope>NUCLEOTIDE SEQUENCE [LARGE SCALE GENOMIC DNA]</scope>
    <source>
        <strain evidence="1 2">KCTC52004</strain>
    </source>
</reference>
<name>A0A3P1C3Z6_9BACT</name>
<comment type="caution">
    <text evidence="1">The sequence shown here is derived from an EMBL/GenBank/DDBJ whole genome shotgun (WGS) entry which is preliminary data.</text>
</comment>
<dbReference type="RefSeq" id="WP_124873183.1">
    <property type="nucleotide sequence ID" value="NZ_RQJO01000007.1"/>
</dbReference>